<dbReference type="EMBL" id="BMIX01000006">
    <property type="protein sequence ID" value="GGG41505.1"/>
    <property type="molecule type" value="Genomic_DNA"/>
</dbReference>
<evidence type="ECO:0000313" key="3">
    <source>
        <dbReference type="Proteomes" id="UP000605733"/>
    </source>
</evidence>
<sequence length="89" mass="10453">MIIMSFRDVDSATINRDNDRQISTSLNIENQDSENGFRKILQKGRLTEDDLENFRQNILKAHKKKHYRTLLITAVLLIFIGILLYFLTI</sequence>
<keyword evidence="1" id="KW-1133">Transmembrane helix</keyword>
<dbReference type="Proteomes" id="UP000605733">
    <property type="component" value="Unassembled WGS sequence"/>
</dbReference>
<protein>
    <submittedName>
        <fullName evidence="2">Uncharacterized protein</fullName>
    </submittedName>
</protein>
<comment type="caution">
    <text evidence="2">The sequence shown here is derived from an EMBL/GenBank/DDBJ whole genome shotgun (WGS) entry which is preliminary data.</text>
</comment>
<evidence type="ECO:0000313" key="2">
    <source>
        <dbReference type="EMBL" id="GGG41505.1"/>
    </source>
</evidence>
<keyword evidence="3" id="KW-1185">Reference proteome</keyword>
<organism evidence="2 3">
    <name type="scientific">Christiangramia forsetii</name>
    <dbReference type="NCBI Taxonomy" id="411153"/>
    <lineage>
        <taxon>Bacteria</taxon>
        <taxon>Pseudomonadati</taxon>
        <taxon>Bacteroidota</taxon>
        <taxon>Flavobacteriia</taxon>
        <taxon>Flavobacteriales</taxon>
        <taxon>Flavobacteriaceae</taxon>
        <taxon>Christiangramia</taxon>
    </lineage>
</organism>
<name>A0ABQ1WQQ1_9FLAO</name>
<accession>A0ABQ1WQQ1</accession>
<keyword evidence="1" id="KW-0812">Transmembrane</keyword>
<reference evidence="3" key="1">
    <citation type="journal article" date="2019" name="Int. J. Syst. Evol. Microbiol.">
        <title>The Global Catalogue of Microorganisms (GCM) 10K type strain sequencing project: providing services to taxonomists for standard genome sequencing and annotation.</title>
        <authorList>
            <consortium name="The Broad Institute Genomics Platform"/>
            <consortium name="The Broad Institute Genome Sequencing Center for Infectious Disease"/>
            <person name="Wu L."/>
            <person name="Ma J."/>
        </authorList>
    </citation>
    <scope>NUCLEOTIDE SEQUENCE [LARGE SCALE GENOMIC DNA]</scope>
    <source>
        <strain evidence="3">CGMCC 1.15422</strain>
    </source>
</reference>
<gene>
    <name evidence="2" type="ORF">GCM10011532_26530</name>
</gene>
<evidence type="ECO:0000256" key="1">
    <source>
        <dbReference type="SAM" id="Phobius"/>
    </source>
</evidence>
<proteinExistence type="predicted"/>
<feature type="transmembrane region" description="Helical" evidence="1">
    <location>
        <begin position="69"/>
        <end position="87"/>
    </location>
</feature>
<keyword evidence="1" id="KW-0472">Membrane</keyword>